<accession>A0AAN9JI44</accession>
<dbReference type="EMBL" id="JAYMYQ010000028">
    <property type="protein sequence ID" value="KAK7298462.1"/>
    <property type="molecule type" value="Genomic_DNA"/>
</dbReference>
<protein>
    <submittedName>
        <fullName evidence="1">Uncharacterized protein</fullName>
    </submittedName>
</protein>
<evidence type="ECO:0000313" key="2">
    <source>
        <dbReference type="Proteomes" id="UP001367508"/>
    </source>
</evidence>
<evidence type="ECO:0000313" key="1">
    <source>
        <dbReference type="EMBL" id="KAK7298462.1"/>
    </source>
</evidence>
<gene>
    <name evidence="1" type="ORF">VNO77_46923</name>
</gene>
<proteinExistence type="predicted"/>
<comment type="caution">
    <text evidence="1">The sequence shown here is derived from an EMBL/GenBank/DDBJ whole genome shotgun (WGS) entry which is preliminary data.</text>
</comment>
<name>A0AAN9JI44_CANGL</name>
<dbReference type="AlphaFoldDB" id="A0AAN9JI44"/>
<organism evidence="1 2">
    <name type="scientific">Canavalia gladiata</name>
    <name type="common">Sword bean</name>
    <name type="synonym">Dolichos gladiatus</name>
    <dbReference type="NCBI Taxonomy" id="3824"/>
    <lineage>
        <taxon>Eukaryota</taxon>
        <taxon>Viridiplantae</taxon>
        <taxon>Streptophyta</taxon>
        <taxon>Embryophyta</taxon>
        <taxon>Tracheophyta</taxon>
        <taxon>Spermatophyta</taxon>
        <taxon>Magnoliopsida</taxon>
        <taxon>eudicotyledons</taxon>
        <taxon>Gunneridae</taxon>
        <taxon>Pentapetalae</taxon>
        <taxon>rosids</taxon>
        <taxon>fabids</taxon>
        <taxon>Fabales</taxon>
        <taxon>Fabaceae</taxon>
        <taxon>Papilionoideae</taxon>
        <taxon>50 kb inversion clade</taxon>
        <taxon>NPAAA clade</taxon>
        <taxon>indigoferoid/millettioid clade</taxon>
        <taxon>Phaseoleae</taxon>
        <taxon>Canavalia</taxon>
    </lineage>
</organism>
<dbReference type="Proteomes" id="UP001367508">
    <property type="component" value="Unassembled WGS sequence"/>
</dbReference>
<keyword evidence="2" id="KW-1185">Reference proteome</keyword>
<reference evidence="1 2" key="1">
    <citation type="submission" date="2024-01" db="EMBL/GenBank/DDBJ databases">
        <title>The genomes of 5 underutilized Papilionoideae crops provide insights into root nodulation and disease resistanc.</title>
        <authorList>
            <person name="Jiang F."/>
        </authorList>
    </citation>
    <scope>NUCLEOTIDE SEQUENCE [LARGE SCALE GENOMIC DNA]</scope>
    <source>
        <strain evidence="1">LVBAO_FW01</strain>
        <tissue evidence="1">Leaves</tissue>
    </source>
</reference>
<sequence>MLNGKCSRLLGAAKVRTQSLLLKLVLKLITLLKLPRDEKLTLERSDLFSLQEVQAESGLKSVPRAKKVFSKAGIFSFKSVPRSKELEFIPCKRTELSSFRFLELAILLYWVKVLLDWVKMEEIGGIPLGGTHSKQEILKNKRDLIRGNRGSGSLRIGHIYTKPLKDEVPVRHSYYLFYRLPVSSEVRSSIFAEFTWLSYSPSRLGHDVFI</sequence>